<comment type="caution">
    <text evidence="2">The sequence shown here is derived from an EMBL/GenBank/DDBJ whole genome shotgun (WGS) entry which is preliminary data.</text>
</comment>
<dbReference type="NCBIfam" id="TIGR01891">
    <property type="entry name" value="amidohydrolases"/>
    <property type="match status" value="1"/>
</dbReference>
<dbReference type="Gene3D" id="3.30.70.360">
    <property type="match status" value="1"/>
</dbReference>
<evidence type="ECO:0000259" key="1">
    <source>
        <dbReference type="Pfam" id="PF07687"/>
    </source>
</evidence>
<accession>A0ABS9ER33</accession>
<dbReference type="CDD" id="cd03886">
    <property type="entry name" value="M20_Acy1"/>
    <property type="match status" value="1"/>
</dbReference>
<dbReference type="RefSeq" id="WP_236099873.1">
    <property type="nucleotide sequence ID" value="NZ_JAKGUD010000011.1"/>
</dbReference>
<dbReference type="EMBL" id="JAKGUD010000011">
    <property type="protein sequence ID" value="MCF4143169.1"/>
    <property type="molecule type" value="Genomic_DNA"/>
</dbReference>
<feature type="domain" description="Peptidase M20 dimerisation" evidence="1">
    <location>
        <begin position="185"/>
        <end position="276"/>
    </location>
</feature>
<name>A0ABS9ER33_9BACT</name>
<dbReference type="PIRSF" id="PIRSF005962">
    <property type="entry name" value="Pept_M20D_amidohydro"/>
    <property type="match status" value="1"/>
</dbReference>
<evidence type="ECO:0000313" key="2">
    <source>
        <dbReference type="EMBL" id="MCF4143169.1"/>
    </source>
</evidence>
<proteinExistence type="predicted"/>
<evidence type="ECO:0000313" key="3">
    <source>
        <dbReference type="Proteomes" id="UP001200430"/>
    </source>
</evidence>
<protein>
    <submittedName>
        <fullName evidence="2">M20 family metallopeptidase</fullName>
    </submittedName>
</protein>
<dbReference type="InterPro" id="IPR011650">
    <property type="entry name" value="Peptidase_M20_dimer"/>
</dbReference>
<dbReference type="Proteomes" id="UP001200430">
    <property type="component" value="Unassembled WGS sequence"/>
</dbReference>
<dbReference type="SUPFAM" id="SSF53187">
    <property type="entry name" value="Zn-dependent exopeptidases"/>
    <property type="match status" value="1"/>
</dbReference>
<dbReference type="InterPro" id="IPR017439">
    <property type="entry name" value="Amidohydrolase"/>
</dbReference>
<reference evidence="2 3" key="1">
    <citation type="submission" date="2022-01" db="EMBL/GenBank/DDBJ databases">
        <title>Dethiosulfovibrio faecalis sp. nov., a novel proteolytic, non-sulfur-reducing bacterium isolated from a marine aquaculture solid waste bioreactor.</title>
        <authorList>
            <person name="Grabowski S."/>
            <person name="Apolinario E."/>
            <person name="Schneider N."/>
            <person name="Marshall C.W."/>
            <person name="Sowers K.R."/>
        </authorList>
    </citation>
    <scope>NUCLEOTIDE SEQUENCE [LARGE SCALE GENOMIC DNA]</scope>
    <source>
        <strain evidence="2 3">DSM 12537</strain>
    </source>
</reference>
<dbReference type="PANTHER" id="PTHR11014">
    <property type="entry name" value="PEPTIDASE M20 FAMILY MEMBER"/>
    <property type="match status" value="1"/>
</dbReference>
<dbReference type="InterPro" id="IPR002933">
    <property type="entry name" value="Peptidase_M20"/>
</dbReference>
<dbReference type="SUPFAM" id="SSF55031">
    <property type="entry name" value="Bacterial exopeptidase dimerisation domain"/>
    <property type="match status" value="1"/>
</dbReference>
<organism evidence="2 3">
    <name type="scientific">Dethiosulfovibrio marinus</name>
    <dbReference type="NCBI Taxonomy" id="133532"/>
    <lineage>
        <taxon>Bacteria</taxon>
        <taxon>Thermotogati</taxon>
        <taxon>Synergistota</taxon>
        <taxon>Synergistia</taxon>
        <taxon>Synergistales</taxon>
        <taxon>Dethiosulfovibrionaceae</taxon>
        <taxon>Dethiosulfovibrio</taxon>
    </lineage>
</organism>
<dbReference type="InterPro" id="IPR036264">
    <property type="entry name" value="Bact_exopeptidase_dim_dom"/>
</dbReference>
<keyword evidence="3" id="KW-1185">Reference proteome</keyword>
<dbReference type="Gene3D" id="3.40.630.10">
    <property type="entry name" value="Zn peptidases"/>
    <property type="match status" value="1"/>
</dbReference>
<dbReference type="PANTHER" id="PTHR11014:SF63">
    <property type="entry name" value="METALLOPEPTIDASE, PUTATIVE (AFU_ORTHOLOGUE AFUA_6G09600)-RELATED"/>
    <property type="match status" value="1"/>
</dbReference>
<sequence>MRGDLLNRAVGLSPWLVELRRDFHRHPELAFQEFRTSAKVAEVLKSLDVPFETGIAETGVVARLGGAGPSVALRADMDALPLTECEGREYRSTVDGVMHGCGHDAHTAILLGVARLLSGMELPGPIVLIFQPAEEVAGGGAAVVRSGVLERNEVKAVFGLHVTVPLEVGTIGVNRERCCASVDNFRAVIRGKKAHGAYPHLGRDAVVMAGQALVQLQSLVSREIDPLEGAVVTVGSVHGGTAPNIIADEVVMEGTVRSYLPEQRGYLTDRVKEITTSVASAGGGSAEVAVRRGSPAVVNDPAMAEMVLSVGRDFLGFESASFLDRPTMGGEDFSYLSEAVPGAFFRLGSGNEERGIVHPAHTSDFDVDEGCLPVGAAMMAELALRWHEEGRSRG</sequence>
<dbReference type="Pfam" id="PF01546">
    <property type="entry name" value="Peptidase_M20"/>
    <property type="match status" value="1"/>
</dbReference>
<gene>
    <name evidence="2" type="ORF">L2W38_10140</name>
</gene>
<dbReference type="Pfam" id="PF07687">
    <property type="entry name" value="M20_dimer"/>
    <property type="match status" value="1"/>
</dbReference>